<dbReference type="GO" id="GO:0016787">
    <property type="term" value="F:hydrolase activity"/>
    <property type="evidence" value="ECO:0007669"/>
    <property type="project" value="UniProtKB-KW"/>
</dbReference>
<dbReference type="RefSeq" id="WP_104487062.1">
    <property type="nucleotide sequence ID" value="NZ_BMYB01000002.1"/>
</dbReference>
<proteinExistence type="inferred from homology"/>
<keyword evidence="6" id="KW-0378">Hydrolase</keyword>
<dbReference type="EMBL" id="MPZM01000031">
    <property type="protein sequence ID" value="PPL15471.1"/>
    <property type="molecule type" value="Genomic_DNA"/>
</dbReference>
<keyword evidence="3" id="KW-0235">DNA replication</keyword>
<dbReference type="GO" id="GO:0004519">
    <property type="term" value="F:endonuclease activity"/>
    <property type="evidence" value="ECO:0007669"/>
    <property type="project" value="UniProtKB-KW"/>
</dbReference>
<name>A0A2P5TKB5_9GAMM</name>
<dbReference type="InterPro" id="IPR008766">
    <property type="entry name" value="Replication_gene_A-like"/>
</dbReference>
<evidence type="ECO:0000313" key="9">
    <source>
        <dbReference type="Proteomes" id="UP000242231"/>
    </source>
</evidence>
<dbReference type="OrthoDB" id="5568266at2"/>
<evidence type="ECO:0000256" key="1">
    <source>
        <dbReference type="ARBA" id="ARBA00003293"/>
    </source>
</evidence>
<accession>A0A2P5TKB5</accession>
<evidence type="ECO:0000256" key="4">
    <source>
        <dbReference type="ARBA" id="ARBA00022722"/>
    </source>
</evidence>
<reference evidence="9" key="1">
    <citation type="submission" date="2016-11" db="EMBL/GenBank/DDBJ databases">
        <authorList>
            <person name="Sisinthy S."/>
            <person name="Ara S."/>
            <person name="Gundlapally S.R."/>
        </authorList>
    </citation>
    <scope>NUCLEOTIDE SEQUENCE [LARGE SCALE GENOMIC DNA]</scope>
    <source>
        <strain evidence="9">V1-41</strain>
    </source>
</reference>
<sequence length="752" mass="84774">MNYPELQQDAAAFFAPPEKEAGKKVAGTRVKEQLFAEPYQRESLRWAAELLAGIEDHAASALFYQYQRRLSKGGQHRSANIWLRKSVEQIQLHAARFPLPLRQVSNELGRANIAREWADHVVAIVNELTNGLTTPAPATRILHQAMEPANKWGFSPKLPDLTKEITDKHIDMAVAAVARLQDAEWWLRQITKAWRRYAEHVAILVGRVRKGVSAYVSHSALQDYRARKDAAALWLQTMYAINPELELEIPLAEAVASSISNPEIRRHELMVRMRGFEDLAEEQGFVGEFYTWTAPSKHHAWTIGRNKKAVQNPRYQGCTPRDTQQYLCGQWAKARAKLARLGVQVFGFRVVEPHHDATPHWHLLLFAHPSQLRLLRSTLRKYAIEHHREELGRKGYRARFDWQTIDPSKGSATGYIAKYIAKNIDGHKVGIDEETGENAESSAPAVAAWSSLWGIRQFQQVGGPSVSVWRELRRLREATQNPILEGARRAADQGKWADFANAMGGIHLQRKDHCIKLQHLINEAASKYGEDVKKLTGLRTADITTSVNGVVSGVMFGITEATTRHPGWELSRVGLSERSELGLSGGSRSPWSSDNNCTERSVLAEKDPLGHEMAMLGLSDFDRGRLEAGATVVIDGLYVRLRDGQLITSTERPGLHKEKASDMAFEPGESVASQWRRRIVGELLGGQTPVDEFFDAVPDEDMGLVIRQTDTALQKERRERPESFKSEPLLMMLQQMIDDLIDDHEFRETYLG</sequence>
<feature type="domain" description="Replication gene A protein-like" evidence="7">
    <location>
        <begin position="147"/>
        <end position="426"/>
    </location>
</feature>
<protein>
    <submittedName>
        <fullName evidence="8">Replication protein</fullName>
    </submittedName>
</protein>
<keyword evidence="9" id="KW-1185">Reference proteome</keyword>
<comment type="function">
    <text evidence="1">Possible endonuclease which induces a single-strand cut and initiates DNA replication.</text>
</comment>
<keyword evidence="4" id="KW-0540">Nuclease</keyword>
<evidence type="ECO:0000259" key="7">
    <source>
        <dbReference type="Pfam" id="PF05840"/>
    </source>
</evidence>
<evidence type="ECO:0000256" key="2">
    <source>
        <dbReference type="ARBA" id="ARBA00009260"/>
    </source>
</evidence>
<comment type="caution">
    <text evidence="8">The sequence shown here is derived from an EMBL/GenBank/DDBJ whole genome shotgun (WGS) entry which is preliminary data.</text>
</comment>
<organism evidence="8 9">
    <name type="scientific">Oceanisphaera arctica</name>
    <dbReference type="NCBI Taxonomy" id="641510"/>
    <lineage>
        <taxon>Bacteria</taxon>
        <taxon>Pseudomonadati</taxon>
        <taxon>Pseudomonadota</taxon>
        <taxon>Gammaproteobacteria</taxon>
        <taxon>Aeromonadales</taxon>
        <taxon>Aeromonadaceae</taxon>
        <taxon>Oceanisphaera</taxon>
    </lineage>
</organism>
<keyword evidence="5" id="KW-0255">Endonuclease</keyword>
<dbReference type="Proteomes" id="UP000242231">
    <property type="component" value="Unassembled WGS sequence"/>
</dbReference>
<evidence type="ECO:0000313" key="8">
    <source>
        <dbReference type="EMBL" id="PPL15471.1"/>
    </source>
</evidence>
<evidence type="ECO:0000256" key="5">
    <source>
        <dbReference type="ARBA" id="ARBA00022759"/>
    </source>
</evidence>
<comment type="similarity">
    <text evidence="2">Belongs to the phage GPA family.</text>
</comment>
<dbReference type="AlphaFoldDB" id="A0A2P5TKB5"/>
<evidence type="ECO:0000256" key="6">
    <source>
        <dbReference type="ARBA" id="ARBA00022801"/>
    </source>
</evidence>
<dbReference type="GO" id="GO:0006260">
    <property type="term" value="P:DNA replication"/>
    <property type="evidence" value="ECO:0007669"/>
    <property type="project" value="UniProtKB-KW"/>
</dbReference>
<evidence type="ECO:0000256" key="3">
    <source>
        <dbReference type="ARBA" id="ARBA00022705"/>
    </source>
</evidence>
<dbReference type="Pfam" id="PF05840">
    <property type="entry name" value="Phage_GPA"/>
    <property type="match status" value="1"/>
</dbReference>
<gene>
    <name evidence="8" type="ORF">UN63_12395</name>
</gene>